<evidence type="ECO:0000313" key="2">
    <source>
        <dbReference type="EMBL" id="QNR95678.1"/>
    </source>
</evidence>
<sequence length="51" mass="5124">MVVARSSAGGSFPALAPASGPRPCRPVRGTGRGGEADRPAFAPGHHGRDVE</sequence>
<proteinExistence type="predicted"/>
<keyword evidence="3" id="KW-1185">Reference proteome</keyword>
<evidence type="ECO:0000313" key="3">
    <source>
        <dbReference type="Proteomes" id="UP000028682"/>
    </source>
</evidence>
<evidence type="ECO:0000256" key="1">
    <source>
        <dbReference type="SAM" id="MobiDB-lite"/>
    </source>
</evidence>
<gene>
    <name evidence="2" type="ORF">SLIV_36933</name>
</gene>
<feature type="region of interest" description="Disordered" evidence="1">
    <location>
        <begin position="1"/>
        <end position="51"/>
    </location>
</feature>
<name>A0ABX6TRE4_STRLI</name>
<dbReference type="Proteomes" id="UP000028682">
    <property type="component" value="Chromosome"/>
</dbReference>
<protein>
    <submittedName>
        <fullName evidence="2">Uncharacterized protein</fullName>
    </submittedName>
</protein>
<dbReference type="EMBL" id="CP009124">
    <property type="protein sequence ID" value="QNR95678.1"/>
    <property type="molecule type" value="Genomic_DNA"/>
</dbReference>
<accession>A0ABX6TRE4</accession>
<organism evidence="2 3">
    <name type="scientific">Streptomyces lividans TK24</name>
    <dbReference type="NCBI Taxonomy" id="457428"/>
    <lineage>
        <taxon>Bacteria</taxon>
        <taxon>Bacillati</taxon>
        <taxon>Actinomycetota</taxon>
        <taxon>Actinomycetes</taxon>
        <taxon>Kitasatosporales</taxon>
        <taxon>Streptomycetaceae</taxon>
        <taxon>Streptomyces</taxon>
    </lineage>
</organism>
<reference evidence="3" key="1">
    <citation type="submission" date="2014-08" db="EMBL/GenBank/DDBJ databases">
        <title>Complete genome sequence of Streptomyces lividans TK24.</title>
        <authorList>
            <consortium name="StrepSynth"/>
            <person name="Ruckert C."/>
            <person name="Fridjonson O.H."/>
            <person name="Lambert C."/>
            <person name="van Wezel G.P."/>
            <person name="Bernaerts K."/>
            <person name="Anne J."/>
            <person name="Economou A."/>
            <person name="Kalinowski J."/>
        </authorList>
    </citation>
    <scope>NUCLEOTIDE SEQUENCE [LARGE SCALE GENOMIC DNA]</scope>
    <source>
        <strain evidence="3">TK24</strain>
    </source>
</reference>